<feature type="transmembrane region" description="Helical" evidence="5">
    <location>
        <begin position="133"/>
        <end position="164"/>
    </location>
</feature>
<proteinExistence type="predicted"/>
<sequence>MLNLLIVTISNGADEKSALSFFHTYYLLLALPILAHLTKKGLDIITPLRTAMLIALPIVTIHTALHFTYGILPFEQSWANDSWSSLYIGSDENSRVFRPFASFEDPGYLSTYYLFTALTLIIRPFKKTRYNTLVIPMCLALSVIPLKSTPVIAFLISLLLIYIAKRIRQKILLKLCLAGTLGAMALFITTINSLNIGTISSNNYILQERLSLGTLKARMLKYSEILEKIEENPLGHGAAFISMANTSDHKGFVDSDSQYLTILANFGIQGLILYCLILFRATDAIRTLKGRAQYALVAPLFISIMSFTTEILSTRFIFLVSIIVTSYAIASSHEKKRTLRSTHPRAIKWSKGDIQTDP</sequence>
<feature type="transmembrane region" description="Helical" evidence="5">
    <location>
        <begin position="171"/>
        <end position="191"/>
    </location>
</feature>
<protein>
    <submittedName>
        <fullName evidence="7">O-Antigen ligase</fullName>
    </submittedName>
</protein>
<keyword evidence="2 5" id="KW-0812">Transmembrane</keyword>
<keyword evidence="4 5" id="KW-0472">Membrane</keyword>
<feature type="transmembrane region" description="Helical" evidence="5">
    <location>
        <begin position="50"/>
        <end position="72"/>
    </location>
</feature>
<dbReference type="Proteomes" id="UP000183385">
    <property type="component" value="Unassembled WGS sequence"/>
</dbReference>
<feature type="transmembrane region" description="Helical" evidence="5">
    <location>
        <begin position="259"/>
        <end position="279"/>
    </location>
</feature>
<evidence type="ECO:0000256" key="2">
    <source>
        <dbReference type="ARBA" id="ARBA00022692"/>
    </source>
</evidence>
<dbReference type="Pfam" id="PF04932">
    <property type="entry name" value="Wzy_C"/>
    <property type="match status" value="1"/>
</dbReference>
<evidence type="ECO:0000313" key="8">
    <source>
        <dbReference type="Proteomes" id="UP000183385"/>
    </source>
</evidence>
<evidence type="ECO:0000256" key="3">
    <source>
        <dbReference type="ARBA" id="ARBA00022989"/>
    </source>
</evidence>
<dbReference type="EMBL" id="FOLS01000040">
    <property type="protein sequence ID" value="SFD83400.1"/>
    <property type="molecule type" value="Genomic_DNA"/>
</dbReference>
<comment type="caution">
    <text evidence="7">The sequence shown here is derived from an EMBL/GenBank/DDBJ whole genome shotgun (WGS) entry which is preliminary data.</text>
</comment>
<feature type="transmembrane region" description="Helical" evidence="5">
    <location>
        <begin position="291"/>
        <end position="308"/>
    </location>
</feature>
<keyword evidence="7" id="KW-0436">Ligase</keyword>
<evidence type="ECO:0000259" key="6">
    <source>
        <dbReference type="Pfam" id="PF04932"/>
    </source>
</evidence>
<dbReference type="AlphaFoldDB" id="A0AAQ1KMG2"/>
<gene>
    <name evidence="7" type="ORF">SAMN05216577_14027</name>
</gene>
<dbReference type="GO" id="GO:0016020">
    <property type="term" value="C:membrane"/>
    <property type="evidence" value="ECO:0007669"/>
    <property type="project" value="UniProtKB-SubCell"/>
</dbReference>
<evidence type="ECO:0000256" key="5">
    <source>
        <dbReference type="SAM" id="Phobius"/>
    </source>
</evidence>
<evidence type="ECO:0000256" key="4">
    <source>
        <dbReference type="ARBA" id="ARBA00023136"/>
    </source>
</evidence>
<feature type="transmembrane region" description="Helical" evidence="5">
    <location>
        <begin position="20"/>
        <end position="38"/>
    </location>
</feature>
<dbReference type="PANTHER" id="PTHR37422">
    <property type="entry name" value="TEICHURONIC ACID BIOSYNTHESIS PROTEIN TUAE"/>
    <property type="match status" value="1"/>
</dbReference>
<accession>A0AAQ1KMG2</accession>
<keyword evidence="3 5" id="KW-1133">Transmembrane helix</keyword>
<organism evidence="7 8">
    <name type="scientific">Pseudomonas citronellolis</name>
    <dbReference type="NCBI Taxonomy" id="53408"/>
    <lineage>
        <taxon>Bacteria</taxon>
        <taxon>Pseudomonadati</taxon>
        <taxon>Pseudomonadota</taxon>
        <taxon>Gammaproteobacteria</taxon>
        <taxon>Pseudomonadales</taxon>
        <taxon>Pseudomonadaceae</taxon>
        <taxon>Pseudomonas</taxon>
    </lineage>
</organism>
<comment type="subcellular location">
    <subcellularLocation>
        <location evidence="1">Membrane</location>
        <topology evidence="1">Multi-pass membrane protein</topology>
    </subcellularLocation>
</comment>
<evidence type="ECO:0000313" key="7">
    <source>
        <dbReference type="EMBL" id="SFD83400.1"/>
    </source>
</evidence>
<dbReference type="InterPro" id="IPR051533">
    <property type="entry name" value="WaaL-like"/>
</dbReference>
<reference evidence="7 8" key="1">
    <citation type="submission" date="2016-10" db="EMBL/GenBank/DDBJ databases">
        <authorList>
            <person name="Varghese N."/>
            <person name="Submissions S."/>
        </authorList>
    </citation>
    <scope>NUCLEOTIDE SEQUENCE [LARGE SCALE GENOMIC DNA]</scope>
    <source>
        <strain evidence="7 8">LMG 18378</strain>
    </source>
</reference>
<dbReference type="PANTHER" id="PTHR37422:SF13">
    <property type="entry name" value="LIPOPOLYSACCHARIDE BIOSYNTHESIS PROTEIN PA4999-RELATED"/>
    <property type="match status" value="1"/>
</dbReference>
<dbReference type="GO" id="GO:0016874">
    <property type="term" value="F:ligase activity"/>
    <property type="evidence" value="ECO:0007669"/>
    <property type="project" value="UniProtKB-KW"/>
</dbReference>
<name>A0AAQ1KMG2_9PSED</name>
<dbReference type="InterPro" id="IPR007016">
    <property type="entry name" value="O-antigen_ligase-rel_domated"/>
</dbReference>
<keyword evidence="8" id="KW-1185">Reference proteome</keyword>
<feature type="transmembrane region" description="Helical" evidence="5">
    <location>
        <begin position="314"/>
        <end position="330"/>
    </location>
</feature>
<feature type="domain" description="O-antigen ligase-related" evidence="6">
    <location>
        <begin position="149"/>
        <end position="275"/>
    </location>
</feature>
<evidence type="ECO:0000256" key="1">
    <source>
        <dbReference type="ARBA" id="ARBA00004141"/>
    </source>
</evidence>